<dbReference type="Pfam" id="PF04434">
    <property type="entry name" value="SWIM"/>
    <property type="match status" value="1"/>
</dbReference>
<dbReference type="EMBL" id="AZXY01000008">
    <property type="protein sequence ID" value="KSZ57607.1"/>
    <property type="molecule type" value="Genomic_DNA"/>
</dbReference>
<evidence type="ECO:0000313" key="4">
    <source>
        <dbReference type="Proteomes" id="UP000053060"/>
    </source>
</evidence>
<gene>
    <name evidence="3" type="ORF">Z045_16705</name>
</gene>
<keyword evidence="1" id="KW-0863">Zinc-finger</keyword>
<evidence type="ECO:0000313" key="3">
    <source>
        <dbReference type="EMBL" id="KSZ57607.1"/>
    </source>
</evidence>
<dbReference type="AlphaFoldDB" id="A0A0V9UHW4"/>
<dbReference type="PATRIC" id="fig|1441730.3.peg.3479"/>
<dbReference type="InterPro" id="IPR007527">
    <property type="entry name" value="Znf_SWIM"/>
</dbReference>
<dbReference type="PROSITE" id="PS50966">
    <property type="entry name" value="ZF_SWIM"/>
    <property type="match status" value="1"/>
</dbReference>
<keyword evidence="1" id="KW-0479">Metal-binding</keyword>
<dbReference type="RefSeq" id="WP_060652850.1">
    <property type="nucleotide sequence ID" value="NZ_AZXY01000008.1"/>
</dbReference>
<sequence length="429" mass="46726">MTAPWTLQQINAVAPDPSSMTAARGVASAWLETGHDTTALWGLCRGRGTTPYRTAIDPSAPAYTCTCPSRKLPCKHALSLLVRWSEGAVPAAQAPDFVTGWLADRAASTTLPAPADEPVKAPDPATAQRRAERVAAGLDDLERWLTDRIRHGLGAVDHGYDTYEAIAARMVDAQAPGAASALRALATVVNDETDWPARLLAEYARLHLMTVAYRQRDELPTPLLRSLQTHLGFSTRSEEVRTEPAVRDRWQVLAVRVTEESRMFTRKTWLRGRSSGRWAILLDFAHGTARFATPLPFPGSLVDADLHFYPGAAPLRAVLGRQHAGTEPFTTLPATGLDAALDEYARMRGADPWLRTWPVLLDAVTPTDSEDGWYVVDPSGRALPLAGDDDSRWRLHAVAGGRPVTVCGDWDGTALAPVSLFTEGQVMTW</sequence>
<reference evidence="3 4" key="2">
    <citation type="journal article" date="2016" name="Genome Announc.">
        <title>Draft Genome Sequence of a Versatile Hydrocarbon-Degrading Bacterium, Rhodococcus pyridinivorans Strain KG-16, Collected from Oil Fields in India.</title>
        <authorList>
            <person name="Aggarwal R.K."/>
            <person name="Dawar C."/>
            <person name="Phanindranath R."/>
            <person name="Mutnuri L."/>
            <person name="Dayal A.M."/>
        </authorList>
    </citation>
    <scope>NUCLEOTIDE SEQUENCE [LARGE SCALE GENOMIC DNA]</scope>
    <source>
        <strain evidence="3 4">KG-16</strain>
    </source>
</reference>
<dbReference type="Proteomes" id="UP000053060">
    <property type="component" value="Unassembled WGS sequence"/>
</dbReference>
<protein>
    <submittedName>
        <fullName evidence="3">SWIM zinc finger family protein</fullName>
    </submittedName>
</protein>
<proteinExistence type="predicted"/>
<reference evidence="4" key="1">
    <citation type="submission" date="2015-01" db="EMBL/GenBank/DDBJ databases">
        <title>Draft genome sequence of Rhodococcus pyridinivorans strain KG-16, a hydrocarbon-degrading bacterium.</title>
        <authorList>
            <person name="Aggarwal R.K."/>
            <person name="Dawar C."/>
        </authorList>
    </citation>
    <scope>NUCLEOTIDE SEQUENCE [LARGE SCALE GENOMIC DNA]</scope>
    <source>
        <strain evidence="4">KG-16</strain>
    </source>
</reference>
<keyword evidence="1" id="KW-0862">Zinc</keyword>
<comment type="caution">
    <text evidence="3">The sequence shown here is derived from an EMBL/GenBank/DDBJ whole genome shotgun (WGS) entry which is preliminary data.</text>
</comment>
<feature type="domain" description="SWIM-type" evidence="2">
    <location>
        <begin position="52"/>
        <end position="85"/>
    </location>
</feature>
<evidence type="ECO:0000259" key="2">
    <source>
        <dbReference type="PROSITE" id="PS50966"/>
    </source>
</evidence>
<accession>A0A0V9UHW4</accession>
<evidence type="ECO:0000256" key="1">
    <source>
        <dbReference type="PROSITE-ProRule" id="PRU00325"/>
    </source>
</evidence>
<name>A0A0V9UHW4_9NOCA</name>
<organism evidence="3 4">
    <name type="scientific">Rhodococcus pyridinivorans KG-16</name>
    <dbReference type="NCBI Taxonomy" id="1441730"/>
    <lineage>
        <taxon>Bacteria</taxon>
        <taxon>Bacillati</taxon>
        <taxon>Actinomycetota</taxon>
        <taxon>Actinomycetes</taxon>
        <taxon>Mycobacteriales</taxon>
        <taxon>Nocardiaceae</taxon>
        <taxon>Rhodococcus</taxon>
    </lineage>
</organism>
<dbReference type="GO" id="GO:0008270">
    <property type="term" value="F:zinc ion binding"/>
    <property type="evidence" value="ECO:0007669"/>
    <property type="project" value="UniProtKB-KW"/>
</dbReference>